<evidence type="ECO:0000256" key="1">
    <source>
        <dbReference type="SAM" id="MobiDB-lite"/>
    </source>
</evidence>
<organism evidence="2 3">
    <name type="scientific">Synaphobranchus kaupii</name>
    <name type="common">Kaup's arrowtooth eel</name>
    <dbReference type="NCBI Taxonomy" id="118154"/>
    <lineage>
        <taxon>Eukaryota</taxon>
        <taxon>Metazoa</taxon>
        <taxon>Chordata</taxon>
        <taxon>Craniata</taxon>
        <taxon>Vertebrata</taxon>
        <taxon>Euteleostomi</taxon>
        <taxon>Actinopterygii</taxon>
        <taxon>Neopterygii</taxon>
        <taxon>Teleostei</taxon>
        <taxon>Anguilliformes</taxon>
        <taxon>Synaphobranchidae</taxon>
        <taxon>Synaphobranchus</taxon>
    </lineage>
</organism>
<feature type="compositionally biased region" description="Basic residues" evidence="1">
    <location>
        <begin position="67"/>
        <end position="82"/>
    </location>
</feature>
<comment type="caution">
    <text evidence="2">The sequence shown here is derived from an EMBL/GenBank/DDBJ whole genome shotgun (WGS) entry which is preliminary data.</text>
</comment>
<sequence>MDARAVRFARFTLKVPFVPAVGLFKIKAGRSLHFVARNNGRASSAEVRLRLQGLNLARESVQAQRGGRCHGGRQRTGAKRRA</sequence>
<feature type="region of interest" description="Disordered" evidence="1">
    <location>
        <begin position="62"/>
        <end position="82"/>
    </location>
</feature>
<dbReference type="Proteomes" id="UP001152622">
    <property type="component" value="Chromosome 15"/>
</dbReference>
<keyword evidence="3" id="KW-1185">Reference proteome</keyword>
<gene>
    <name evidence="2" type="ORF">SKAU_G00340940</name>
</gene>
<dbReference type="AlphaFoldDB" id="A0A9Q1IH86"/>
<evidence type="ECO:0000313" key="2">
    <source>
        <dbReference type="EMBL" id="KAJ8341803.1"/>
    </source>
</evidence>
<protein>
    <submittedName>
        <fullName evidence="2">Uncharacterized protein</fullName>
    </submittedName>
</protein>
<reference evidence="2" key="1">
    <citation type="journal article" date="2023" name="Science">
        <title>Genome structures resolve the early diversification of teleost fishes.</title>
        <authorList>
            <person name="Parey E."/>
            <person name="Louis A."/>
            <person name="Montfort J."/>
            <person name="Bouchez O."/>
            <person name="Roques C."/>
            <person name="Iampietro C."/>
            <person name="Lluch J."/>
            <person name="Castinel A."/>
            <person name="Donnadieu C."/>
            <person name="Desvignes T."/>
            <person name="Floi Bucao C."/>
            <person name="Jouanno E."/>
            <person name="Wen M."/>
            <person name="Mejri S."/>
            <person name="Dirks R."/>
            <person name="Jansen H."/>
            <person name="Henkel C."/>
            <person name="Chen W.J."/>
            <person name="Zahm M."/>
            <person name="Cabau C."/>
            <person name="Klopp C."/>
            <person name="Thompson A.W."/>
            <person name="Robinson-Rechavi M."/>
            <person name="Braasch I."/>
            <person name="Lecointre G."/>
            <person name="Bobe J."/>
            <person name="Postlethwait J.H."/>
            <person name="Berthelot C."/>
            <person name="Roest Crollius H."/>
            <person name="Guiguen Y."/>
        </authorList>
    </citation>
    <scope>NUCLEOTIDE SEQUENCE</scope>
    <source>
        <strain evidence="2">WJC10195</strain>
    </source>
</reference>
<evidence type="ECO:0000313" key="3">
    <source>
        <dbReference type="Proteomes" id="UP001152622"/>
    </source>
</evidence>
<accession>A0A9Q1IH86</accession>
<proteinExistence type="predicted"/>
<dbReference type="EMBL" id="JAINUF010000015">
    <property type="protein sequence ID" value="KAJ8341803.1"/>
    <property type="molecule type" value="Genomic_DNA"/>
</dbReference>
<name>A0A9Q1IH86_SYNKA</name>